<dbReference type="PANTHER" id="PTHR42866:SF2">
    <property type="entry name" value="3-DEOXY-MANNO-OCTULOSONATE CYTIDYLYLTRANSFERASE, MITOCHONDRIAL"/>
    <property type="match status" value="1"/>
</dbReference>
<dbReference type="Gene3D" id="3.90.550.10">
    <property type="entry name" value="Spore Coat Polysaccharide Biosynthesis Protein SpsA, Chain A"/>
    <property type="match status" value="1"/>
</dbReference>
<dbReference type="PANTHER" id="PTHR42866">
    <property type="entry name" value="3-DEOXY-MANNO-OCTULOSONATE CYTIDYLYLTRANSFERASE"/>
    <property type="match status" value="1"/>
</dbReference>
<gene>
    <name evidence="3" type="ORF">METZ01_LOCUS447439</name>
</gene>
<keyword evidence="2" id="KW-0548">Nucleotidyltransferase</keyword>
<proteinExistence type="predicted"/>
<dbReference type="Pfam" id="PF02348">
    <property type="entry name" value="CTP_transf_3"/>
    <property type="match status" value="1"/>
</dbReference>
<evidence type="ECO:0000256" key="2">
    <source>
        <dbReference type="ARBA" id="ARBA00022695"/>
    </source>
</evidence>
<dbReference type="GO" id="GO:0008690">
    <property type="term" value="F:3-deoxy-manno-octulosonate cytidylyltransferase activity"/>
    <property type="evidence" value="ECO:0007669"/>
    <property type="project" value="TreeGrafter"/>
</dbReference>
<evidence type="ECO:0008006" key="4">
    <source>
        <dbReference type="Google" id="ProtNLM"/>
    </source>
</evidence>
<keyword evidence="1" id="KW-0808">Transferase</keyword>
<reference evidence="3" key="1">
    <citation type="submission" date="2018-05" db="EMBL/GenBank/DDBJ databases">
        <authorList>
            <person name="Lanie J.A."/>
            <person name="Ng W.-L."/>
            <person name="Kazmierczak K.M."/>
            <person name="Andrzejewski T.M."/>
            <person name="Davidsen T.M."/>
            <person name="Wayne K.J."/>
            <person name="Tettelin H."/>
            <person name="Glass J.I."/>
            <person name="Rusch D."/>
            <person name="Podicherti R."/>
            <person name="Tsui H.-C.T."/>
            <person name="Winkler M.E."/>
        </authorList>
    </citation>
    <scope>NUCLEOTIDE SEQUENCE</scope>
</reference>
<accession>A0A382ZHN6</accession>
<protein>
    <recommendedName>
        <fullName evidence="4">3-deoxy-manno-octulosonate cytidylyltransferase</fullName>
    </recommendedName>
</protein>
<organism evidence="3">
    <name type="scientific">marine metagenome</name>
    <dbReference type="NCBI Taxonomy" id="408172"/>
    <lineage>
        <taxon>unclassified sequences</taxon>
        <taxon>metagenomes</taxon>
        <taxon>ecological metagenomes</taxon>
    </lineage>
</organism>
<dbReference type="NCBIfam" id="NF003952">
    <property type="entry name" value="PRK05450.1-5"/>
    <property type="match status" value="1"/>
</dbReference>
<name>A0A382ZHN6_9ZZZZ</name>
<dbReference type="InterPro" id="IPR003329">
    <property type="entry name" value="Cytidylyl_trans"/>
</dbReference>
<evidence type="ECO:0000313" key="3">
    <source>
        <dbReference type="EMBL" id="SVD94585.1"/>
    </source>
</evidence>
<dbReference type="SUPFAM" id="SSF53448">
    <property type="entry name" value="Nucleotide-diphospho-sugar transferases"/>
    <property type="match status" value="1"/>
</dbReference>
<sequence length="247" mass="27984">MSHNSMKTIIIIPSRMASVRFPNKPMALIDGIPMVQRVWQQAIKSNLGAVVVACCEKEVFDLITSLGGEATLTSPELPSGTDRIFEVIKNHPEGHQFDSIINLQGDMPIITPSDIKKVNIPLIQGFDIGTLVTNLSIKDEEDINITKVKINWITKNNLGEASDFYKKPKKQITNIYHHVGIYSFRYESLKKFVYLKPSVNELYYKLEQWRALDCQMKIGACFVDNVPLSVDTEEDLIKVENIIKTDK</sequence>
<dbReference type="InterPro" id="IPR029044">
    <property type="entry name" value="Nucleotide-diphossugar_trans"/>
</dbReference>
<dbReference type="AlphaFoldDB" id="A0A382ZHN6"/>
<dbReference type="GO" id="GO:0005829">
    <property type="term" value="C:cytosol"/>
    <property type="evidence" value="ECO:0007669"/>
    <property type="project" value="TreeGrafter"/>
</dbReference>
<evidence type="ECO:0000256" key="1">
    <source>
        <dbReference type="ARBA" id="ARBA00022679"/>
    </source>
</evidence>
<dbReference type="EMBL" id="UINC01183704">
    <property type="protein sequence ID" value="SVD94585.1"/>
    <property type="molecule type" value="Genomic_DNA"/>
</dbReference>